<accession>A0A318T3V2</accession>
<gene>
    <name evidence="2" type="ORF">C7477_11232</name>
</gene>
<dbReference type="AlphaFoldDB" id="A0A318T3V2"/>
<dbReference type="InterPro" id="IPR052026">
    <property type="entry name" value="ExeA_AAA_ATPase_DNA-bind"/>
</dbReference>
<evidence type="ECO:0000313" key="2">
    <source>
        <dbReference type="EMBL" id="PYE87531.1"/>
    </source>
</evidence>
<dbReference type="GO" id="GO:0016887">
    <property type="term" value="F:ATP hydrolysis activity"/>
    <property type="evidence" value="ECO:0007669"/>
    <property type="project" value="InterPro"/>
</dbReference>
<dbReference type="InterPro" id="IPR027417">
    <property type="entry name" value="P-loop_NTPase"/>
</dbReference>
<reference evidence="2 3" key="1">
    <citation type="submission" date="2018-06" db="EMBL/GenBank/DDBJ databases">
        <title>Genomic Encyclopedia of Type Strains, Phase III (KMG-III): the genomes of soil and plant-associated and newly described type strains.</title>
        <authorList>
            <person name="Whitman W."/>
        </authorList>
    </citation>
    <scope>NUCLEOTIDE SEQUENCE [LARGE SCALE GENOMIC DNA]</scope>
    <source>
        <strain evidence="2 3">ORS 1419</strain>
    </source>
</reference>
<dbReference type="Proteomes" id="UP000247454">
    <property type="component" value="Unassembled WGS sequence"/>
</dbReference>
<dbReference type="Gene3D" id="3.40.50.300">
    <property type="entry name" value="P-loop containing nucleotide triphosphate hydrolases"/>
    <property type="match status" value="1"/>
</dbReference>
<protein>
    <submittedName>
        <fullName evidence="2">AAA domain-containing protein</fullName>
    </submittedName>
</protein>
<evidence type="ECO:0000313" key="3">
    <source>
        <dbReference type="Proteomes" id="UP000247454"/>
    </source>
</evidence>
<sequence length="255" mass="28382">MRNQFVETSNVKRYQGALAALEQRGAQEACLVVVDGLPGLGKTTTLKHWVAQNGCVYLRAKKEWTPAWFMNELLESLRVHPPHAFAKKYAKALEELALRQDAAMMGRRAFGLVIDEADHVSNKPSILETIRDISDMIELPTVLVGMGKVNDHLGRFPQVASRVSQRVRFEKMTEADVKALVAARCEVPVADDLIKFVHTVSGGYNREVLEAIANIERFGLRFDYGPEGVTLADMAGQVIFTDRRSSQAVKVPEAF</sequence>
<dbReference type="EMBL" id="QJTF01000012">
    <property type="protein sequence ID" value="PYE87531.1"/>
    <property type="molecule type" value="Genomic_DNA"/>
</dbReference>
<proteinExistence type="predicted"/>
<feature type="domain" description="ORC1/DEAH AAA+ ATPase" evidence="1">
    <location>
        <begin position="30"/>
        <end position="151"/>
    </location>
</feature>
<dbReference type="RefSeq" id="WP_110752093.1">
    <property type="nucleotide sequence ID" value="NZ_QJTF01000012.1"/>
</dbReference>
<dbReference type="InterPro" id="IPR049945">
    <property type="entry name" value="AAA_22"/>
</dbReference>
<name>A0A318T3V2_9HYPH</name>
<dbReference type="PANTHER" id="PTHR35894">
    <property type="entry name" value="GENERAL SECRETION PATHWAY PROTEIN A-RELATED"/>
    <property type="match status" value="1"/>
</dbReference>
<dbReference type="SUPFAM" id="SSF52540">
    <property type="entry name" value="P-loop containing nucleoside triphosphate hydrolases"/>
    <property type="match status" value="1"/>
</dbReference>
<keyword evidence="3" id="KW-1185">Reference proteome</keyword>
<evidence type="ECO:0000259" key="1">
    <source>
        <dbReference type="Pfam" id="PF13401"/>
    </source>
</evidence>
<comment type="caution">
    <text evidence="2">The sequence shown here is derived from an EMBL/GenBank/DDBJ whole genome shotgun (WGS) entry which is preliminary data.</text>
</comment>
<dbReference type="Pfam" id="PF13401">
    <property type="entry name" value="AAA_22"/>
    <property type="match status" value="1"/>
</dbReference>
<organism evidence="2 3">
    <name type="scientific">Phyllobacterium leguminum</name>
    <dbReference type="NCBI Taxonomy" id="314237"/>
    <lineage>
        <taxon>Bacteria</taxon>
        <taxon>Pseudomonadati</taxon>
        <taxon>Pseudomonadota</taxon>
        <taxon>Alphaproteobacteria</taxon>
        <taxon>Hyphomicrobiales</taxon>
        <taxon>Phyllobacteriaceae</taxon>
        <taxon>Phyllobacterium</taxon>
    </lineage>
</organism>
<dbReference type="PANTHER" id="PTHR35894:SF5">
    <property type="entry name" value="MU-LIKE PROPHAGE FLUMU DNA TRANSPOSITION PROTEIN B"/>
    <property type="match status" value="1"/>
</dbReference>
<dbReference type="OrthoDB" id="9797061at2"/>